<feature type="compositionally biased region" description="Basic and acidic residues" evidence="1">
    <location>
        <begin position="847"/>
        <end position="860"/>
    </location>
</feature>
<evidence type="ECO:0008006" key="4">
    <source>
        <dbReference type="Google" id="ProtNLM"/>
    </source>
</evidence>
<sequence length="973" mass="111321">MATKYLLDLIKEEYRDDFISLDTHEDQEYKEFWQFEARDKLLEKLQNFVLDAQAYKSSRVKDKNKTWLSHNAILVNGTRGTGKTVFLRNCQAMWRVHCQQNTNFATSSIYFLPAIDPTMLIDQDNFANVIIAQIYSEVESCLTGEASHSPIREIDEATKSGFYKALQKLADSLGKKEEFDGCTGIDKILQYKSGISVEKHFHSYVESALHILGCNALALPIDDVDMALGRAYEVVDEVRRLLGCPYIIPIVSGDYSLYEQMVGIHFDEKAYRKDTQDGLQVEKGKELAGDLTKAYLTKVFPSQMRITLLPIHYIYPTLRFKAAPDSSAPDKSMRDKQSQYYEYRDYVKSIYAEFYPLCLNEEVLHHWPKPEFAREFTQLARAIPPNELVLAKTDKSLSYKLWKNYINWAEQKQEGLAYTNANSYLTFKNGSENDLFNILDLPSFNPKKQIKQDHIQWADKRFLRSQMHALGIESNQEAAELKGDKGVDGWKKDNVALLKAAFTYTDRALMSMPPLEFYHPKSMVSKQLQISTTADVAATLQPTKGVDGSVAKKEQEQTRVASCSLDGLLVTLYTQEDAYSTLVNNYRFVCLSRAFEVLLYSFLMPDSGLKVADNVRGILNRRPFYSIFNMSPTKALEDESIDDQGDRIEDKDELTFVRNMDNSGAIGKDAICDVLEVEILNWRNKHQTLFEGISGEKLIPIFAYMFNKTFTAFHSFRFNNFIKGSIKGSIKGIIKERNYENEYLTDHIKRFEYMLVNAAHTAMIESTAVHASVAITPREETIRDPKEFRKYDRTLGRNTALLEAQEADESSVKRLFISSLKDHPLFTLIRADETNDSAVPPRVKLGKAQEEKQPEKTGKRDVRAPATLLELVEAEASFEERRGERIISIHSDSIVTSIEAYILKHDLHSLALCRPNNLTEMKKRIKYNSALGELYLYLDETTELNFDSLKKVNGDFINNVLVVIKEVVEKHQS</sequence>
<comment type="caution">
    <text evidence="2">The sequence shown here is derived from an EMBL/GenBank/DDBJ whole genome shotgun (WGS) entry which is preliminary data.</text>
</comment>
<dbReference type="NCBIfam" id="NF041743">
    <property type="entry name" value="RdrA"/>
    <property type="match status" value="1"/>
</dbReference>
<keyword evidence="3" id="KW-1185">Reference proteome</keyword>
<evidence type="ECO:0000313" key="2">
    <source>
        <dbReference type="EMBL" id="MBE0370642.1"/>
    </source>
</evidence>
<name>A0ABR9EIK2_9GAMM</name>
<accession>A0ABR9EIK2</accession>
<protein>
    <recommendedName>
        <fullName evidence="4">ATP-binding protein</fullName>
    </recommendedName>
</protein>
<reference evidence="2 3" key="1">
    <citation type="submission" date="2015-03" db="EMBL/GenBank/DDBJ databases">
        <title>Genome sequence of Pseudoalteromonas aurantia.</title>
        <authorList>
            <person name="Xie B.-B."/>
            <person name="Rong J.-C."/>
            <person name="Qin Q.-L."/>
            <person name="Zhang Y.-Z."/>
        </authorList>
    </citation>
    <scope>NUCLEOTIDE SEQUENCE [LARGE SCALE GENOMIC DNA]</scope>
    <source>
        <strain evidence="2 3">208</strain>
    </source>
</reference>
<dbReference type="Proteomes" id="UP000615755">
    <property type="component" value="Unassembled WGS sequence"/>
</dbReference>
<dbReference type="RefSeq" id="WP_192509706.1">
    <property type="nucleotide sequence ID" value="NZ_AQGV01000015.1"/>
</dbReference>
<organism evidence="2 3">
    <name type="scientific">Pseudoalteromonas aurantia 208</name>
    <dbReference type="NCBI Taxonomy" id="1314867"/>
    <lineage>
        <taxon>Bacteria</taxon>
        <taxon>Pseudomonadati</taxon>
        <taxon>Pseudomonadota</taxon>
        <taxon>Gammaproteobacteria</taxon>
        <taxon>Alteromonadales</taxon>
        <taxon>Pseudoalteromonadaceae</taxon>
        <taxon>Pseudoalteromonas</taxon>
    </lineage>
</organism>
<evidence type="ECO:0000256" key="1">
    <source>
        <dbReference type="SAM" id="MobiDB-lite"/>
    </source>
</evidence>
<proteinExistence type="predicted"/>
<feature type="region of interest" description="Disordered" evidence="1">
    <location>
        <begin position="839"/>
        <end position="860"/>
    </location>
</feature>
<gene>
    <name evidence="2" type="ORF">PAUR_b0719</name>
</gene>
<evidence type="ECO:0000313" key="3">
    <source>
        <dbReference type="Proteomes" id="UP000615755"/>
    </source>
</evidence>
<dbReference type="EMBL" id="AQGV01000015">
    <property type="protein sequence ID" value="MBE0370642.1"/>
    <property type="molecule type" value="Genomic_DNA"/>
</dbReference>